<keyword evidence="2" id="KW-1185">Reference proteome</keyword>
<accession>A0A8T2MR02</accession>
<reference evidence="1" key="1">
    <citation type="thesis" date="2021" institute="BYU ScholarsArchive" country="Provo, UT, USA">
        <title>Applications of and Algorithms for Genome Assembly and Genomic Analyses with an Emphasis on Marine Teleosts.</title>
        <authorList>
            <person name="Pickett B.D."/>
        </authorList>
    </citation>
    <scope>NUCLEOTIDE SEQUENCE</scope>
    <source>
        <strain evidence="1">HI-2016</strain>
    </source>
</reference>
<gene>
    <name evidence="1" type="ORF">JZ751_003455</name>
</gene>
<name>A0A8T2MR02_9TELE</name>
<dbReference type="EMBL" id="JAFBMS010001046">
    <property type="protein sequence ID" value="KAG9329620.1"/>
    <property type="molecule type" value="Genomic_DNA"/>
</dbReference>
<dbReference type="AlphaFoldDB" id="A0A8T2MR02"/>
<organism evidence="1 2">
    <name type="scientific">Albula glossodonta</name>
    <name type="common">roundjaw bonefish</name>
    <dbReference type="NCBI Taxonomy" id="121402"/>
    <lineage>
        <taxon>Eukaryota</taxon>
        <taxon>Metazoa</taxon>
        <taxon>Chordata</taxon>
        <taxon>Craniata</taxon>
        <taxon>Vertebrata</taxon>
        <taxon>Euteleostomi</taxon>
        <taxon>Actinopterygii</taxon>
        <taxon>Neopterygii</taxon>
        <taxon>Teleostei</taxon>
        <taxon>Albuliformes</taxon>
        <taxon>Albulidae</taxon>
        <taxon>Albula</taxon>
    </lineage>
</organism>
<protein>
    <submittedName>
        <fullName evidence="1">Uncharacterized protein</fullName>
    </submittedName>
</protein>
<evidence type="ECO:0000313" key="2">
    <source>
        <dbReference type="Proteomes" id="UP000824540"/>
    </source>
</evidence>
<evidence type="ECO:0000313" key="1">
    <source>
        <dbReference type="EMBL" id="KAG9329620.1"/>
    </source>
</evidence>
<sequence>MALGEGMLMGAQRERLAKTDVANRTVQPDTQMLRQRLIHHTDRRLDPTVIQAYCTDLAETVQCLQKRMDVHTLLLTPAWACKCCQQLQLQPASGYWIYIQLARRRVNFENFVCNVSIHVHRADLRVRRGGMGMPGVRGRESGLSSPLAVGEVGKDAELRAGTGSFAAIFCPTKRRF</sequence>
<comment type="caution">
    <text evidence="1">The sequence shown here is derived from an EMBL/GenBank/DDBJ whole genome shotgun (WGS) entry which is preliminary data.</text>
</comment>
<proteinExistence type="predicted"/>
<dbReference type="Proteomes" id="UP000824540">
    <property type="component" value="Unassembled WGS sequence"/>
</dbReference>